<dbReference type="EMBL" id="CM000767">
    <property type="protein sequence ID" value="OQU79230.1"/>
    <property type="molecule type" value="Genomic_DNA"/>
</dbReference>
<dbReference type="Gramene" id="OQU79235">
    <property type="protein sequence ID" value="OQU79235"/>
    <property type="gene ID" value="SORBI_3008G117000"/>
</dbReference>
<evidence type="ECO:0000259" key="8">
    <source>
        <dbReference type="Pfam" id="PF00931"/>
    </source>
</evidence>
<dbReference type="Pfam" id="PF18052">
    <property type="entry name" value="Rx_N"/>
    <property type="match status" value="1"/>
</dbReference>
<accession>C5YPC5</accession>
<name>C5YPC5_SORBI</name>
<evidence type="ECO:0000256" key="2">
    <source>
        <dbReference type="ARBA" id="ARBA00022614"/>
    </source>
</evidence>
<keyword evidence="7" id="KW-0732">Signal</keyword>
<dbReference type="GO" id="GO:0009626">
    <property type="term" value="P:plant-type hypersensitive response"/>
    <property type="evidence" value="ECO:0007669"/>
    <property type="project" value="UniProtKB-ARBA"/>
</dbReference>
<dbReference type="Gramene" id="OQU79236">
    <property type="protein sequence ID" value="OQU79236"/>
    <property type="gene ID" value="SORBI_3008G117000"/>
</dbReference>
<organism evidence="12 14">
    <name type="scientific">Sorghum bicolor</name>
    <name type="common">Sorghum</name>
    <name type="synonym">Sorghum vulgare</name>
    <dbReference type="NCBI Taxonomy" id="4558"/>
    <lineage>
        <taxon>Eukaryota</taxon>
        <taxon>Viridiplantae</taxon>
        <taxon>Streptophyta</taxon>
        <taxon>Embryophyta</taxon>
        <taxon>Tracheophyta</taxon>
        <taxon>Spermatophyta</taxon>
        <taxon>Magnoliopsida</taxon>
        <taxon>Liliopsida</taxon>
        <taxon>Poales</taxon>
        <taxon>Poaceae</taxon>
        <taxon>PACMAD clade</taxon>
        <taxon>Panicoideae</taxon>
        <taxon>Andropogonodae</taxon>
        <taxon>Andropogoneae</taxon>
        <taxon>Sorghinae</taxon>
        <taxon>Sorghum</taxon>
    </lineage>
</organism>
<dbReference type="Gramene" id="OQU79231">
    <property type="protein sequence ID" value="OQU79231"/>
    <property type="gene ID" value="SORBI_3008G117000"/>
</dbReference>
<dbReference type="SUPFAM" id="SSF52058">
    <property type="entry name" value="L domain-like"/>
    <property type="match status" value="1"/>
</dbReference>
<dbReference type="Gramene" id="OQU79232">
    <property type="protein sequence ID" value="OQU79232"/>
    <property type="gene ID" value="SORBI_3008G117000"/>
</dbReference>
<dbReference type="GO" id="GO:0002758">
    <property type="term" value="P:innate immune response-activating signaling pathway"/>
    <property type="evidence" value="ECO:0007669"/>
    <property type="project" value="UniProtKB-ARBA"/>
</dbReference>
<keyword evidence="6" id="KW-0175">Coiled coil</keyword>
<dbReference type="Pfam" id="PF00931">
    <property type="entry name" value="NB-ARC"/>
    <property type="match status" value="1"/>
</dbReference>
<dbReference type="Gramene" id="OQU79241">
    <property type="protein sequence ID" value="OQU79241"/>
    <property type="gene ID" value="SORBI_3008G117000"/>
</dbReference>
<feature type="domain" description="Disease resistance protein winged helix" evidence="10">
    <location>
        <begin position="433"/>
        <end position="504"/>
    </location>
</feature>
<sequence length="933" mass="106150">MAEAVVGVLIAKLGAALANQATAYGASLLLCNETSALKALFGEIHKSKEELESMKAYLHESERFKDTDEITGIFINKIRELSFKIEDVVDEFMYKLEDDNHGGFAAKMTKRIKHLKVWHRLAHKLYDINAQLKDAAERRARYVIPGMQGNAGSSDNHGRSTNQNLCFAREEDVVGIEDKATKLKHWLVGDLEEKNYKIATVWGMGGVGKTTLVDHVYKTVKLEFDAAAWVTVSKSYQVEDLLKRIAREFGIVTDVTNMEIRNLVEIIRKHLEGKRFILVLDDVWEKDVWINNIMEVFPTNCTSRFVFTSRKFEVASLATGNCAIKLEPLGEKHSWKLFCKAAFRNSDDKWCPSELHDLATKFLQKCEGLPIAIACIGRLLSSKDLTYAAWDSVYRELEFQPTNNVIRGVDIILKVSLEDLPYELKNCFLYCAIFPEDQELTRRTLMRHWITSGFIKEKDNRTLEQVAEEYLNDLVNRSLLQVVIKNASGRVKRCRMHDVIRHLAIEKAAKECFGIIYEGYGNFSVHGTRRLSIQRTNNVPLNQYSATYLRAIYGFTSSVNIDLVRPILASSILLSTLDLQGTRIKMLPNDVFKLFNLRFLGLRDTRIEILPEDIGRLQNLEVLDAAHTCLLYLPKGVAKLIKLRHLYATVKITERCLFFGYAGVKMPKGIRNLTGLHVLQTVKATPEILCDVAALTELRKFAVDNVTSEHSVDLRNAVLNMSNLVSLIIHMSNENEVLPLEGLHLPETLSKLSLDGKLEKKQMPQILSSWLHLNNLTKMSLKSSKLDENSFRTLMVLCNLRKLALFKAYDGNKLCFCAQTFPRLTELHIMGAPQLNQVKIEEDALGNLVELSFSVCPELKCLPHGIEYLEALDELYLEDVADELIEIFRQEGEANECKEELLKITNIREVIVTSTDKDFWRRIVSRKGNELAN</sequence>
<dbReference type="CDD" id="cd14798">
    <property type="entry name" value="RX-CC_like"/>
    <property type="match status" value="1"/>
</dbReference>
<dbReference type="Gene3D" id="3.80.10.10">
    <property type="entry name" value="Ribonuclease Inhibitor"/>
    <property type="match status" value="1"/>
</dbReference>
<evidence type="ECO:0000313" key="12">
    <source>
        <dbReference type="EMBL" id="EES17133.1"/>
    </source>
</evidence>
<dbReference type="EMBL" id="CM000767">
    <property type="protein sequence ID" value="OQU79229.1"/>
    <property type="molecule type" value="Genomic_DNA"/>
</dbReference>
<dbReference type="Gramene" id="OQU79240">
    <property type="protein sequence ID" value="OQU79240"/>
    <property type="gene ID" value="SORBI_3008G117000"/>
</dbReference>
<keyword evidence="2" id="KW-0433">Leucine-rich repeat</keyword>
<dbReference type="Gene3D" id="3.40.50.300">
    <property type="entry name" value="P-loop containing nucleotide triphosphate hydrolases"/>
    <property type="match status" value="1"/>
</dbReference>
<dbReference type="PRINTS" id="PR00364">
    <property type="entry name" value="DISEASERSIST"/>
</dbReference>
<evidence type="ECO:0000259" key="11">
    <source>
        <dbReference type="Pfam" id="PF23598"/>
    </source>
</evidence>
<evidence type="ECO:0000256" key="1">
    <source>
        <dbReference type="ARBA" id="ARBA00008894"/>
    </source>
</evidence>
<feature type="domain" description="Disease resistance R13L4/SHOC-2-like LRR" evidence="11">
    <location>
        <begin position="563"/>
        <end position="875"/>
    </location>
</feature>
<dbReference type="InterPro" id="IPR038005">
    <property type="entry name" value="RX-like_CC"/>
</dbReference>
<dbReference type="InterPro" id="IPR036388">
    <property type="entry name" value="WH-like_DNA-bd_sf"/>
</dbReference>
<dbReference type="EMBL" id="CM000767">
    <property type="protein sequence ID" value="OQU79240.1"/>
    <property type="molecule type" value="Genomic_DNA"/>
</dbReference>
<dbReference type="Gramene" id="OQU79237">
    <property type="protein sequence ID" value="OQU79237"/>
    <property type="gene ID" value="SORBI_3008G117000"/>
</dbReference>
<dbReference type="Gramene" id="OQU79233">
    <property type="protein sequence ID" value="OQU79233"/>
    <property type="gene ID" value="SORBI_3008G117000"/>
</dbReference>
<dbReference type="PANTHER" id="PTHR23155">
    <property type="entry name" value="DISEASE RESISTANCE PROTEIN RP"/>
    <property type="match status" value="1"/>
</dbReference>
<dbReference type="EMBL" id="CM000767">
    <property type="protein sequence ID" value="OQU79234.1"/>
    <property type="molecule type" value="Genomic_DNA"/>
</dbReference>
<dbReference type="Gene3D" id="1.10.8.430">
    <property type="entry name" value="Helical domain of apoptotic protease-activating factors"/>
    <property type="match status" value="1"/>
</dbReference>
<dbReference type="InterPro" id="IPR044974">
    <property type="entry name" value="Disease_R_plants"/>
</dbReference>
<dbReference type="Gramene" id="OQU79238">
    <property type="protein sequence ID" value="OQU79238"/>
    <property type="gene ID" value="SORBI_3008G117000"/>
</dbReference>
<feature type="domain" description="Disease resistance N-terminal" evidence="9">
    <location>
        <begin position="5"/>
        <end position="100"/>
    </location>
</feature>
<dbReference type="Gramene" id="OQU79239">
    <property type="protein sequence ID" value="OQU79239"/>
    <property type="gene ID" value="SORBI_3008G117000"/>
</dbReference>
<reference evidence="12 14" key="1">
    <citation type="journal article" date="2009" name="Nature">
        <title>The Sorghum bicolor genome and the diversification of grasses.</title>
        <authorList>
            <person name="Paterson A.H."/>
            <person name="Bowers J.E."/>
            <person name="Bruggmann R."/>
            <person name="Dubchak I."/>
            <person name="Grimwood J."/>
            <person name="Gundlach H."/>
            <person name="Haberer G."/>
            <person name="Hellsten U."/>
            <person name="Mitros T."/>
            <person name="Poliakov A."/>
            <person name="Schmutz J."/>
            <person name="Spannagl M."/>
            <person name="Tang H."/>
            <person name="Wang X."/>
            <person name="Wicker T."/>
            <person name="Bharti A.K."/>
            <person name="Chapman J."/>
            <person name="Feltus F.A."/>
            <person name="Gowik U."/>
            <person name="Grigoriev I.V."/>
            <person name="Lyons E."/>
            <person name="Maher C.A."/>
            <person name="Martis M."/>
            <person name="Narechania A."/>
            <person name="Otillar R.P."/>
            <person name="Penning B.W."/>
            <person name="Salamov A.A."/>
            <person name="Wang Y."/>
            <person name="Zhang L."/>
            <person name="Carpita N.C."/>
            <person name="Freeling M."/>
            <person name="Gingle A.R."/>
            <person name="Hash C.T."/>
            <person name="Keller B."/>
            <person name="Klein P."/>
            <person name="Kresovich S."/>
            <person name="McCann M.C."/>
            <person name="Ming R."/>
            <person name="Peterson D.G."/>
            <person name="Mehboob-ur-Rahman"/>
            <person name="Ware D."/>
            <person name="Westhoff P."/>
            <person name="Mayer K.F."/>
            <person name="Messing J."/>
            <person name="Rokhsar D.S."/>
        </authorList>
    </citation>
    <scope>NUCLEOTIDE SEQUENCE [LARGE SCALE GENOMIC DNA]</scope>
    <source>
        <strain evidence="14">cv. BTx623</strain>
    </source>
</reference>
<dbReference type="Gramene" id="EES17133">
    <property type="protein sequence ID" value="EES17133"/>
    <property type="gene ID" value="SORBI_3008G117000"/>
</dbReference>
<keyword evidence="14" id="KW-1185">Reference proteome</keyword>
<keyword evidence="5" id="KW-0611">Plant defense</keyword>
<dbReference type="Gene3D" id="1.20.5.4130">
    <property type="match status" value="1"/>
</dbReference>
<evidence type="ECO:0000256" key="3">
    <source>
        <dbReference type="ARBA" id="ARBA00022737"/>
    </source>
</evidence>
<dbReference type="KEGG" id="sbi:8066296"/>
<evidence type="ECO:0000313" key="13">
    <source>
        <dbReference type="EMBL" id="WNV29164.1"/>
    </source>
</evidence>
<dbReference type="InterPro" id="IPR041118">
    <property type="entry name" value="Rx_N"/>
</dbReference>
<dbReference type="Gramene" id="OQU79234">
    <property type="protein sequence ID" value="OQU79234"/>
    <property type="gene ID" value="SORBI_3008G117000"/>
</dbReference>
<reference evidence="13" key="4">
    <citation type="submission" date="2023-08" db="EMBL/GenBank/DDBJ databases">
        <authorList>
            <person name="Wang H.Z."/>
            <person name="Yue C.Y."/>
        </authorList>
    </citation>
    <scope>NUCLEOTIDE SEQUENCE</scope>
</reference>
<dbReference type="EMBL" id="CM000767">
    <property type="protein sequence ID" value="EES17133.1"/>
    <property type="molecule type" value="Genomic_DNA"/>
</dbReference>
<dbReference type="Gene3D" id="1.10.10.10">
    <property type="entry name" value="Winged helix-like DNA-binding domain superfamily/Winged helix DNA-binding domain"/>
    <property type="match status" value="1"/>
</dbReference>
<dbReference type="PANTHER" id="PTHR23155:SF931">
    <property type="entry name" value="OS01G0547000 PROTEIN"/>
    <property type="match status" value="1"/>
</dbReference>
<dbReference type="EMBL" id="OR472491">
    <property type="protein sequence ID" value="WNV29164.1"/>
    <property type="molecule type" value="mRNA"/>
</dbReference>
<dbReference type="InterPro" id="IPR055414">
    <property type="entry name" value="LRR_R13L4/SHOC2-like"/>
</dbReference>
<dbReference type="OMA" id="HESERFK"/>
<feature type="signal peptide" evidence="7">
    <location>
        <begin position="1"/>
        <end position="18"/>
    </location>
</feature>
<evidence type="ECO:0000256" key="6">
    <source>
        <dbReference type="ARBA" id="ARBA00023054"/>
    </source>
</evidence>
<evidence type="ECO:0000256" key="5">
    <source>
        <dbReference type="ARBA" id="ARBA00022821"/>
    </source>
</evidence>
<dbReference type="EMBL" id="CM000767">
    <property type="protein sequence ID" value="OQU79239.1"/>
    <property type="molecule type" value="Genomic_DNA"/>
</dbReference>
<keyword evidence="4" id="KW-0547">Nucleotide-binding</keyword>
<evidence type="ECO:0000256" key="7">
    <source>
        <dbReference type="SAM" id="SignalP"/>
    </source>
</evidence>
<dbReference type="EMBL" id="CM000767">
    <property type="protein sequence ID" value="OQU79232.1"/>
    <property type="molecule type" value="Genomic_DNA"/>
</dbReference>
<dbReference type="EMBL" id="CM000767">
    <property type="protein sequence ID" value="OQU79238.1"/>
    <property type="molecule type" value="Genomic_DNA"/>
</dbReference>
<dbReference type="Gramene" id="OQU79229">
    <property type="protein sequence ID" value="OQU79229"/>
    <property type="gene ID" value="SORBI_3008G117000"/>
</dbReference>
<dbReference type="HOGENOM" id="CLU_000837_25_4_1"/>
<dbReference type="eggNOG" id="KOG4658">
    <property type="taxonomic scope" value="Eukaryota"/>
</dbReference>
<dbReference type="InterPro" id="IPR027417">
    <property type="entry name" value="P-loop_NTPase"/>
</dbReference>
<dbReference type="AlphaFoldDB" id="C5YPC5"/>
<evidence type="ECO:0000313" key="14">
    <source>
        <dbReference type="Proteomes" id="UP000000768"/>
    </source>
</evidence>
<dbReference type="Proteomes" id="UP000000768">
    <property type="component" value="Chromosome 8"/>
</dbReference>
<dbReference type="GO" id="GO:0043531">
    <property type="term" value="F:ADP binding"/>
    <property type="evidence" value="ECO:0007669"/>
    <property type="project" value="InterPro"/>
</dbReference>
<gene>
    <name evidence="12" type="ORF">SORBI_3008G117000</name>
</gene>
<evidence type="ECO:0000259" key="10">
    <source>
        <dbReference type="Pfam" id="PF23559"/>
    </source>
</evidence>
<feature type="domain" description="NB-ARC" evidence="8">
    <location>
        <begin position="178"/>
        <end position="347"/>
    </location>
</feature>
<reference evidence="12" key="2">
    <citation type="submission" date="2017-02" db="EMBL/GenBank/DDBJ databases">
        <title>WGS assembly of Sorghum bicolor.</title>
        <authorList>
            <person name="Paterson A."/>
            <person name="Mullet J."/>
            <person name="Bowers J."/>
            <person name="Bruggmann R."/>
            <person name="Dubchak I."/>
            <person name="Grimwood J."/>
            <person name="Gundlach H."/>
            <person name="Haberer G."/>
            <person name="Hellsten U."/>
            <person name="Mitros T."/>
            <person name="Poliakov A."/>
            <person name="Schmutz J."/>
            <person name="Spannagl M."/>
            <person name="Tang H."/>
            <person name="Wang X."/>
            <person name="Wicker T."/>
            <person name="Bharti A."/>
            <person name="Chapman J."/>
            <person name="Feltus F."/>
            <person name="Gowik U."/>
            <person name="Grigoriev I."/>
            <person name="Lyons E."/>
            <person name="Maher C."/>
            <person name="Martis M."/>
            <person name="Narechania A."/>
            <person name="Otillar R."/>
            <person name="Penning B."/>
            <person name="Salamov A."/>
            <person name="Wang Y."/>
            <person name="Zhang L."/>
            <person name="Carpita N."/>
            <person name="Freeling M."/>
            <person name="Gingle A."/>
            <person name="Hash C."/>
            <person name="Keller B."/>
            <person name="Klein P."/>
            <person name="Kresovich S."/>
            <person name="Mccann M."/>
            <person name="Ming R."/>
            <person name="Peterson D."/>
            <person name="Rahman M."/>
            <person name="Ware D."/>
            <person name="Westhoff P."/>
            <person name="Mayer K."/>
            <person name="Messing J."/>
            <person name="Sims D."/>
            <person name="Jenkins J."/>
            <person name="Shu S."/>
            <person name="Rokhsar D."/>
        </authorList>
    </citation>
    <scope>NUCLEOTIDE SEQUENCE</scope>
</reference>
<feature type="chain" id="PRO_5002960362" evidence="7">
    <location>
        <begin position="19"/>
        <end position="933"/>
    </location>
</feature>
<dbReference type="EMBL" id="CM000767">
    <property type="protein sequence ID" value="OQU79233.1"/>
    <property type="molecule type" value="Genomic_DNA"/>
</dbReference>
<dbReference type="Pfam" id="PF23559">
    <property type="entry name" value="WHD_DRP"/>
    <property type="match status" value="1"/>
</dbReference>
<dbReference type="InterPro" id="IPR002182">
    <property type="entry name" value="NB-ARC"/>
</dbReference>
<dbReference type="Gramene" id="OQU79230">
    <property type="protein sequence ID" value="OQU79230"/>
    <property type="gene ID" value="SORBI_3008G117000"/>
</dbReference>
<dbReference type="EMBL" id="CM000767">
    <property type="protein sequence ID" value="OQU79237.1"/>
    <property type="molecule type" value="Genomic_DNA"/>
</dbReference>
<dbReference type="EMBL" id="CM000767">
    <property type="protein sequence ID" value="OQU79241.1"/>
    <property type="molecule type" value="Genomic_DNA"/>
</dbReference>
<dbReference type="InterPro" id="IPR058922">
    <property type="entry name" value="WHD_DRP"/>
</dbReference>
<protein>
    <submittedName>
        <fullName evidence="13">Disease resistance protein RPM1</fullName>
    </submittedName>
</protein>
<comment type="similarity">
    <text evidence="1">Belongs to the disease resistance NB-LRR family.</text>
</comment>
<dbReference type="SUPFAM" id="SSF52540">
    <property type="entry name" value="P-loop containing nucleoside triphosphate hydrolases"/>
    <property type="match status" value="1"/>
</dbReference>
<dbReference type="InterPro" id="IPR032675">
    <property type="entry name" value="LRR_dom_sf"/>
</dbReference>
<dbReference type="SMR" id="C5YPC5"/>
<dbReference type="Pfam" id="PF23598">
    <property type="entry name" value="LRR_14"/>
    <property type="match status" value="1"/>
</dbReference>
<dbReference type="FunFam" id="3.40.50.300:FF:001091">
    <property type="entry name" value="Probable disease resistance protein At1g61300"/>
    <property type="match status" value="1"/>
</dbReference>
<evidence type="ECO:0000256" key="4">
    <source>
        <dbReference type="ARBA" id="ARBA00022741"/>
    </source>
</evidence>
<dbReference type="InterPro" id="IPR042197">
    <property type="entry name" value="Apaf_helical"/>
</dbReference>
<dbReference type="GO" id="GO:0042742">
    <property type="term" value="P:defense response to bacterium"/>
    <property type="evidence" value="ECO:0007669"/>
    <property type="project" value="UniProtKB-ARBA"/>
</dbReference>
<dbReference type="EMBL" id="CM000767">
    <property type="protein sequence ID" value="OQU79236.1"/>
    <property type="molecule type" value="Genomic_DNA"/>
</dbReference>
<dbReference type="STRING" id="4558.C5YPC5"/>
<dbReference type="EMBL" id="CM000767">
    <property type="protein sequence ID" value="OQU79235.1"/>
    <property type="molecule type" value="Genomic_DNA"/>
</dbReference>
<keyword evidence="3" id="KW-0677">Repeat</keyword>
<dbReference type="FunFam" id="1.10.10.10:FF:000322">
    <property type="entry name" value="Probable disease resistance protein At1g63360"/>
    <property type="match status" value="1"/>
</dbReference>
<reference evidence="14" key="3">
    <citation type="journal article" date="2018" name="Plant J.">
        <title>The Sorghum bicolor reference genome: improved assembly, gene annotations, a transcriptome atlas, and signatures of genome organization.</title>
        <authorList>
            <person name="McCormick R.F."/>
            <person name="Truong S.K."/>
            <person name="Sreedasyam A."/>
            <person name="Jenkins J."/>
            <person name="Shu S."/>
            <person name="Sims D."/>
            <person name="Kennedy M."/>
            <person name="Amirebrahimi M."/>
            <person name="Weers B.D."/>
            <person name="McKinley B."/>
            <person name="Mattison A."/>
            <person name="Morishige D.T."/>
            <person name="Grimwood J."/>
            <person name="Schmutz J."/>
            <person name="Mullet J.E."/>
        </authorList>
    </citation>
    <scope>NUCLEOTIDE SEQUENCE [LARGE SCALE GENOMIC DNA]</scope>
    <source>
        <strain evidence="14">cv. BTx623</strain>
    </source>
</reference>
<proteinExistence type="evidence at transcript level"/>
<dbReference type="OrthoDB" id="1394818at2759"/>
<evidence type="ECO:0000259" key="9">
    <source>
        <dbReference type="Pfam" id="PF18052"/>
    </source>
</evidence>
<dbReference type="EMBL" id="CM000767">
    <property type="protein sequence ID" value="OQU79231.1"/>
    <property type="molecule type" value="Genomic_DNA"/>
</dbReference>